<accession>M0B6C9</accession>
<feature type="domain" description="3-octaprenyl-4-hydroxybenzoate carboxy-lyase-like C-terminal" evidence="5">
    <location>
        <begin position="367"/>
        <end position="482"/>
    </location>
</feature>
<sequence length="544" mass="59447">MTTPATTFREFLTVLEDAGALTEIETPVSWDLEASAITMAANAADERIPVFEFVEGNGRAARLVGDPYRGPRGREFDHLARAFDLPKPARQSGPAYYDQLIDRLEEQREPTVVEPETAPCKEVVRTRAAENTDASAIGSANTNTDTANPDANLLEFPWPYIHQQDGGRYATLTTLVAPDPDGEWGRWSRHRAMIHGESRASVLFLAGEQLPNRYYYEYERRGEAMPVALTLGAGPAVTAASEMWIPVGRSEATFAGGLQESPAELVPCETNDLRVPASAELVIEGRILPEERLDEGPFGDYFGYVNGPRRSMPVLAVDAITHRDRPYLPFCVEGSGVGYASNSTSSMQVAAAGPDATLGLRAAGYDVAMAAPWPYTERTVWVIATDRPYPGALHELANFIFTTWGMLHIDCFVFVDREVNPLDSRAVLEALALHADPATDFHQFGVERMPKVPLNIYQTPDEKGSAAVGTSKSKTAKAYIDALSEGDRPTQTIGDPKERRRARDLLAEAGVAGVAAEVDAMGEPHSALDQEMDATQHPQHHQNR</sequence>
<evidence type="ECO:0000256" key="2">
    <source>
        <dbReference type="SAM" id="MobiDB-lite"/>
    </source>
</evidence>
<gene>
    <name evidence="6" type="ORF">C482_01130</name>
</gene>
<dbReference type="InterPro" id="IPR049383">
    <property type="entry name" value="UbiD-like_N"/>
</dbReference>
<protein>
    <submittedName>
        <fullName evidence="6">Carboxylyase-like protein</fullName>
    </submittedName>
</protein>
<dbReference type="GO" id="GO:0033494">
    <property type="term" value="P:ferulate metabolic process"/>
    <property type="evidence" value="ECO:0007669"/>
    <property type="project" value="TreeGrafter"/>
</dbReference>
<evidence type="ECO:0000259" key="4">
    <source>
        <dbReference type="Pfam" id="PF20695"/>
    </source>
</evidence>
<dbReference type="InterPro" id="IPR049381">
    <property type="entry name" value="UbiD-like_C"/>
</dbReference>
<dbReference type="Proteomes" id="UP000011693">
    <property type="component" value="Unassembled WGS sequence"/>
</dbReference>
<dbReference type="OrthoDB" id="8480at2157"/>
<dbReference type="PANTHER" id="PTHR30108">
    <property type="entry name" value="3-OCTAPRENYL-4-HYDROXYBENZOATE CARBOXY-LYASE-RELATED"/>
    <property type="match status" value="1"/>
</dbReference>
<dbReference type="Gene3D" id="3.40.1670.10">
    <property type="entry name" value="UbiD C-terminal domain-like"/>
    <property type="match status" value="1"/>
</dbReference>
<dbReference type="InterPro" id="IPR048304">
    <property type="entry name" value="UbiD_Rift_dom"/>
</dbReference>
<dbReference type="AlphaFoldDB" id="M0B6C9"/>
<dbReference type="InterPro" id="IPR002830">
    <property type="entry name" value="UbiD"/>
</dbReference>
<dbReference type="Pfam" id="PF20695">
    <property type="entry name" value="UbiD_N"/>
    <property type="match status" value="1"/>
</dbReference>
<feature type="domain" description="3-octaprenyl-4-hydroxybenzoate carboxy-lyase-like N-terminal" evidence="4">
    <location>
        <begin position="13"/>
        <end position="87"/>
    </location>
</feature>
<dbReference type="PANTHER" id="PTHR30108:SF17">
    <property type="entry name" value="FERULIC ACID DECARBOXYLASE 1"/>
    <property type="match status" value="1"/>
</dbReference>
<comment type="similarity">
    <text evidence="1">Belongs to the UbiD family.</text>
</comment>
<evidence type="ECO:0000256" key="1">
    <source>
        <dbReference type="ARBA" id="ARBA00010021"/>
    </source>
</evidence>
<dbReference type="SUPFAM" id="SSF50475">
    <property type="entry name" value="FMN-binding split barrel"/>
    <property type="match status" value="1"/>
</dbReference>
<dbReference type="RefSeq" id="WP_006165505.1">
    <property type="nucleotide sequence ID" value="NZ_AOIN01000008.1"/>
</dbReference>
<keyword evidence="7" id="KW-1185">Reference proteome</keyword>
<comment type="caution">
    <text evidence="6">The sequence shown here is derived from an EMBL/GenBank/DDBJ whole genome shotgun (WGS) entry which is preliminary data.</text>
</comment>
<evidence type="ECO:0000313" key="7">
    <source>
        <dbReference type="Proteomes" id="UP000011693"/>
    </source>
</evidence>
<dbReference type="PATRIC" id="fig|1227492.4.peg.214"/>
<evidence type="ECO:0000259" key="3">
    <source>
        <dbReference type="Pfam" id="PF01977"/>
    </source>
</evidence>
<keyword evidence="6" id="KW-0456">Lyase</keyword>
<dbReference type="GO" id="GO:0016831">
    <property type="term" value="F:carboxy-lyase activity"/>
    <property type="evidence" value="ECO:0007669"/>
    <property type="project" value="InterPro"/>
</dbReference>
<feature type="region of interest" description="Disordered" evidence="2">
    <location>
        <begin position="519"/>
        <end position="544"/>
    </location>
</feature>
<dbReference type="GO" id="GO:0046281">
    <property type="term" value="P:cinnamic acid catabolic process"/>
    <property type="evidence" value="ECO:0007669"/>
    <property type="project" value="TreeGrafter"/>
</dbReference>
<dbReference type="EMBL" id="AOIN01000008">
    <property type="protein sequence ID" value="ELZ06380.1"/>
    <property type="molecule type" value="Genomic_DNA"/>
</dbReference>
<evidence type="ECO:0000259" key="5">
    <source>
        <dbReference type="Pfam" id="PF20696"/>
    </source>
</evidence>
<dbReference type="GO" id="GO:0005737">
    <property type="term" value="C:cytoplasm"/>
    <property type="evidence" value="ECO:0007669"/>
    <property type="project" value="TreeGrafter"/>
</dbReference>
<dbReference type="SUPFAM" id="SSF143968">
    <property type="entry name" value="UbiD C-terminal domain-like"/>
    <property type="match status" value="1"/>
</dbReference>
<proteinExistence type="inferred from homology"/>
<reference evidence="6 7" key="1">
    <citation type="journal article" date="2014" name="PLoS Genet.">
        <title>Phylogenetically driven sequencing of extremely halophilic archaea reveals strategies for static and dynamic osmo-response.</title>
        <authorList>
            <person name="Becker E.A."/>
            <person name="Seitzer P.M."/>
            <person name="Tritt A."/>
            <person name="Larsen D."/>
            <person name="Krusor M."/>
            <person name="Yao A.I."/>
            <person name="Wu D."/>
            <person name="Madern D."/>
            <person name="Eisen J.A."/>
            <person name="Darling A.E."/>
            <person name="Facciotti M.T."/>
        </authorList>
    </citation>
    <scope>NUCLEOTIDE SEQUENCE [LARGE SCALE GENOMIC DNA]</scope>
    <source>
        <strain evidence="6 7">JCM 10990</strain>
    </source>
</reference>
<dbReference type="Pfam" id="PF20696">
    <property type="entry name" value="UbiD_C"/>
    <property type="match status" value="1"/>
</dbReference>
<name>M0B6C9_9EURY</name>
<dbReference type="Pfam" id="PF01977">
    <property type="entry name" value="UbiD"/>
    <property type="match status" value="1"/>
</dbReference>
<organism evidence="6 7">
    <name type="scientific">Natrialba chahannaoensis JCM 10990</name>
    <dbReference type="NCBI Taxonomy" id="1227492"/>
    <lineage>
        <taxon>Archaea</taxon>
        <taxon>Methanobacteriati</taxon>
        <taxon>Methanobacteriota</taxon>
        <taxon>Stenosarchaea group</taxon>
        <taxon>Halobacteria</taxon>
        <taxon>Halobacteriales</taxon>
        <taxon>Natrialbaceae</taxon>
        <taxon>Natrialba</taxon>
    </lineage>
</organism>
<evidence type="ECO:0000313" key="6">
    <source>
        <dbReference type="EMBL" id="ELZ06380.1"/>
    </source>
</evidence>
<feature type="domain" description="3-octaprenyl-4-hydroxybenzoate carboxy-lyase-like Rift-related" evidence="3">
    <location>
        <begin position="147"/>
        <end position="334"/>
    </location>
</feature>
<dbReference type="STRING" id="1227492.C482_01130"/>